<dbReference type="InterPro" id="IPR050190">
    <property type="entry name" value="UPF0213_domain"/>
</dbReference>
<reference evidence="3 4" key="1">
    <citation type="submission" date="2013-03" db="EMBL/GenBank/DDBJ databases">
        <title>Draft genome sequence of Gracibacillus halophilus YIM-C55.5, a moderately halophilic and thermophilic organism from the Xiaochaidamu salt lake.</title>
        <authorList>
            <person name="Sugumar T."/>
            <person name="Polireddy D.R."/>
            <person name="Antony A."/>
            <person name="Madhava Y.R."/>
            <person name="Sivakumar N."/>
        </authorList>
    </citation>
    <scope>NUCLEOTIDE SEQUENCE [LARGE SCALE GENOMIC DNA]</scope>
    <source>
        <strain evidence="3 4">YIM-C55.5</strain>
    </source>
</reference>
<dbReference type="Proteomes" id="UP000012283">
    <property type="component" value="Unassembled WGS sequence"/>
</dbReference>
<dbReference type="eggNOG" id="COG2827">
    <property type="taxonomic scope" value="Bacteria"/>
</dbReference>
<accession>N4W7A0</accession>
<dbReference type="PANTHER" id="PTHR34477">
    <property type="entry name" value="UPF0213 PROTEIN YHBQ"/>
    <property type="match status" value="1"/>
</dbReference>
<protein>
    <recommendedName>
        <fullName evidence="2">GIY-YIG domain-containing protein</fullName>
    </recommendedName>
</protein>
<dbReference type="InterPro" id="IPR000305">
    <property type="entry name" value="GIY-YIG_endonuc"/>
</dbReference>
<evidence type="ECO:0000313" key="4">
    <source>
        <dbReference type="Proteomes" id="UP000012283"/>
    </source>
</evidence>
<dbReference type="STRING" id="1308866.J416_12557"/>
<dbReference type="EMBL" id="APML01000059">
    <property type="protein sequence ID" value="ENH96113.1"/>
    <property type="molecule type" value="Genomic_DNA"/>
</dbReference>
<name>N4W7A0_9BACI</name>
<dbReference type="PATRIC" id="fig|1308866.3.peg.2538"/>
<feature type="domain" description="GIY-YIG" evidence="2">
    <location>
        <begin position="5"/>
        <end position="80"/>
    </location>
</feature>
<dbReference type="SUPFAM" id="SSF82771">
    <property type="entry name" value="GIY-YIG endonuclease"/>
    <property type="match status" value="1"/>
</dbReference>
<dbReference type="CDD" id="cd10456">
    <property type="entry name" value="GIY-YIG_UPF0213"/>
    <property type="match status" value="1"/>
</dbReference>
<comment type="caution">
    <text evidence="3">The sequence shown here is derived from an EMBL/GenBank/DDBJ whole genome shotgun (WGS) entry which is preliminary data.</text>
</comment>
<organism evidence="3 4">
    <name type="scientific">Gracilibacillus halophilus YIM-C55.5</name>
    <dbReference type="NCBI Taxonomy" id="1308866"/>
    <lineage>
        <taxon>Bacteria</taxon>
        <taxon>Bacillati</taxon>
        <taxon>Bacillota</taxon>
        <taxon>Bacilli</taxon>
        <taxon>Bacillales</taxon>
        <taxon>Bacillaceae</taxon>
        <taxon>Gracilibacillus</taxon>
    </lineage>
</organism>
<gene>
    <name evidence="3" type="ORF">J416_12557</name>
</gene>
<dbReference type="PROSITE" id="PS50164">
    <property type="entry name" value="GIY_YIG"/>
    <property type="match status" value="1"/>
</dbReference>
<dbReference type="Gene3D" id="3.40.1440.10">
    <property type="entry name" value="GIY-YIG endonuclease"/>
    <property type="match status" value="1"/>
</dbReference>
<keyword evidence="4" id="KW-1185">Reference proteome</keyword>
<dbReference type="AlphaFoldDB" id="N4W7A0"/>
<dbReference type="PANTHER" id="PTHR34477:SF1">
    <property type="entry name" value="UPF0213 PROTEIN YHBQ"/>
    <property type="match status" value="1"/>
</dbReference>
<sequence>MGQPTNHFVYILQCADETFYTGYTTDIDRRLRMHESGKGAKYTRGRGPFTVVYQMNCQSKSEALQLEAKIKKLSRTKKQQWIDYYQGRCDTNETTKKFS</sequence>
<evidence type="ECO:0000256" key="1">
    <source>
        <dbReference type="ARBA" id="ARBA00007435"/>
    </source>
</evidence>
<comment type="similarity">
    <text evidence="1">Belongs to the UPF0213 family.</text>
</comment>
<dbReference type="Pfam" id="PF01541">
    <property type="entry name" value="GIY-YIG"/>
    <property type="match status" value="1"/>
</dbReference>
<evidence type="ECO:0000259" key="2">
    <source>
        <dbReference type="PROSITE" id="PS50164"/>
    </source>
</evidence>
<evidence type="ECO:0000313" key="3">
    <source>
        <dbReference type="EMBL" id="ENH96113.1"/>
    </source>
</evidence>
<dbReference type="OrthoDB" id="9807770at2"/>
<dbReference type="InterPro" id="IPR035901">
    <property type="entry name" value="GIY-YIG_endonuc_sf"/>
</dbReference>
<proteinExistence type="inferred from homology"/>
<dbReference type="RefSeq" id="WP_003472448.1">
    <property type="nucleotide sequence ID" value="NZ_APML01000059.1"/>
</dbReference>